<name>T1KMQ0_TETUR</name>
<feature type="DNA-binding region" description="Homeobox" evidence="6">
    <location>
        <begin position="123"/>
        <end position="182"/>
    </location>
</feature>
<evidence type="ECO:0000256" key="5">
    <source>
        <dbReference type="ARBA" id="ARBA00023242"/>
    </source>
</evidence>
<evidence type="ECO:0000256" key="8">
    <source>
        <dbReference type="SAM" id="MobiDB-lite"/>
    </source>
</evidence>
<dbReference type="Gene3D" id="1.10.10.60">
    <property type="entry name" value="Homeodomain-like"/>
    <property type="match status" value="2"/>
</dbReference>
<dbReference type="GO" id="GO:0000978">
    <property type="term" value="F:RNA polymerase II cis-regulatory region sequence-specific DNA binding"/>
    <property type="evidence" value="ECO:0007669"/>
    <property type="project" value="TreeGrafter"/>
</dbReference>
<dbReference type="Pfam" id="PF00046">
    <property type="entry name" value="Homeodomain"/>
    <property type="match status" value="2"/>
</dbReference>
<dbReference type="GO" id="GO:0000981">
    <property type="term" value="F:DNA-binding transcription factor activity, RNA polymerase II-specific"/>
    <property type="evidence" value="ECO:0007669"/>
    <property type="project" value="TreeGrafter"/>
</dbReference>
<keyword evidence="2" id="KW-0217">Developmental protein</keyword>
<dbReference type="InterPro" id="IPR001356">
    <property type="entry name" value="HD"/>
</dbReference>
<dbReference type="Proteomes" id="UP000015104">
    <property type="component" value="Unassembled WGS sequence"/>
</dbReference>
<keyword evidence="4 6" id="KW-0371">Homeobox</keyword>
<dbReference type="PROSITE" id="PS50071">
    <property type="entry name" value="HOMEOBOX_2"/>
    <property type="match status" value="2"/>
</dbReference>
<evidence type="ECO:0000256" key="7">
    <source>
        <dbReference type="RuleBase" id="RU000682"/>
    </source>
</evidence>
<proteinExistence type="predicted"/>
<dbReference type="PANTHER" id="PTHR45793">
    <property type="entry name" value="HOMEOBOX PROTEIN"/>
    <property type="match status" value="1"/>
</dbReference>
<feature type="domain" description="Homeobox" evidence="9">
    <location>
        <begin position="8"/>
        <end position="68"/>
    </location>
</feature>
<dbReference type="HOGENOM" id="CLU_060424_0_0_1"/>
<keyword evidence="3 6" id="KW-0238">DNA-binding</keyword>
<reference evidence="10" key="2">
    <citation type="submission" date="2015-06" db="UniProtKB">
        <authorList>
            <consortium name="EnsemblMetazoa"/>
        </authorList>
    </citation>
    <scope>IDENTIFICATION</scope>
</reference>
<keyword evidence="5 6" id="KW-0539">Nucleus</keyword>
<evidence type="ECO:0000256" key="2">
    <source>
        <dbReference type="ARBA" id="ARBA00022473"/>
    </source>
</evidence>
<reference evidence="11" key="1">
    <citation type="submission" date="2011-08" db="EMBL/GenBank/DDBJ databases">
        <authorList>
            <person name="Rombauts S."/>
        </authorList>
    </citation>
    <scope>NUCLEOTIDE SEQUENCE</scope>
    <source>
        <strain evidence="11">London</strain>
    </source>
</reference>
<feature type="region of interest" description="Disordered" evidence="8">
    <location>
        <begin position="173"/>
        <end position="217"/>
    </location>
</feature>
<evidence type="ECO:0000256" key="4">
    <source>
        <dbReference type="ARBA" id="ARBA00023155"/>
    </source>
</evidence>
<sequence>MSSSTVQQRRRKPRVVYTKQEVHFLESEYFLCRNPDYHVRLRIAHDLGKDAEEIKTWFKNRRSKGTPVKLSSIVLPECNQDPQLMISNEQSDVPTLVPTDLKTISTDNELDFALSMVGIEKRIRRQRYTFTKQQIQGLEAEFTKCRTPNHTTKDEIAKKWKLTRSIVSNWFKNRRTKAKKEGSKENSAPPPPPPSTTLGPVISRDQPQLPPSPPLEFINQSSMSFQPLILYQPLMPIQPALMESLIPIELPINQAEIAVPRKYRHNEDVA</sequence>
<evidence type="ECO:0000256" key="1">
    <source>
        <dbReference type="ARBA" id="ARBA00004123"/>
    </source>
</evidence>
<evidence type="ECO:0000256" key="6">
    <source>
        <dbReference type="PROSITE-ProRule" id="PRU00108"/>
    </source>
</evidence>
<dbReference type="InterPro" id="IPR009057">
    <property type="entry name" value="Homeodomain-like_sf"/>
</dbReference>
<feature type="domain" description="Homeobox" evidence="9">
    <location>
        <begin position="121"/>
        <end position="181"/>
    </location>
</feature>
<dbReference type="SMART" id="SM00389">
    <property type="entry name" value="HOX"/>
    <property type="match status" value="2"/>
</dbReference>
<dbReference type="EnsemblMetazoa" id="tetur15g02420.1">
    <property type="protein sequence ID" value="tetur15g02420.1"/>
    <property type="gene ID" value="tetur15g02420"/>
</dbReference>
<dbReference type="eggNOG" id="KOG0486">
    <property type="taxonomic scope" value="Eukaryota"/>
</dbReference>
<dbReference type="CDD" id="cd00086">
    <property type="entry name" value="homeodomain"/>
    <property type="match status" value="2"/>
</dbReference>
<organism evidence="10 11">
    <name type="scientific">Tetranychus urticae</name>
    <name type="common">Two-spotted spider mite</name>
    <dbReference type="NCBI Taxonomy" id="32264"/>
    <lineage>
        <taxon>Eukaryota</taxon>
        <taxon>Metazoa</taxon>
        <taxon>Ecdysozoa</taxon>
        <taxon>Arthropoda</taxon>
        <taxon>Chelicerata</taxon>
        <taxon>Arachnida</taxon>
        <taxon>Acari</taxon>
        <taxon>Acariformes</taxon>
        <taxon>Trombidiformes</taxon>
        <taxon>Prostigmata</taxon>
        <taxon>Eleutherengona</taxon>
        <taxon>Raphignathae</taxon>
        <taxon>Tetranychoidea</taxon>
        <taxon>Tetranychidae</taxon>
        <taxon>Tetranychus</taxon>
    </lineage>
</organism>
<comment type="subcellular location">
    <subcellularLocation>
        <location evidence="1 6 7">Nucleus</location>
    </subcellularLocation>
</comment>
<evidence type="ECO:0000259" key="9">
    <source>
        <dbReference type="PROSITE" id="PS50071"/>
    </source>
</evidence>
<accession>T1KMQ0</accession>
<keyword evidence="11" id="KW-1185">Reference proteome</keyword>
<dbReference type="EMBL" id="CAEY01000248">
    <property type="status" value="NOT_ANNOTATED_CDS"/>
    <property type="molecule type" value="Genomic_DNA"/>
</dbReference>
<protein>
    <recommendedName>
        <fullName evidence="9">Homeobox domain-containing protein</fullName>
    </recommendedName>
</protein>
<feature type="DNA-binding region" description="Homeobox" evidence="6">
    <location>
        <begin position="10"/>
        <end position="69"/>
    </location>
</feature>
<evidence type="ECO:0000256" key="3">
    <source>
        <dbReference type="ARBA" id="ARBA00023125"/>
    </source>
</evidence>
<dbReference type="GO" id="GO:0005634">
    <property type="term" value="C:nucleus"/>
    <property type="evidence" value="ECO:0007669"/>
    <property type="project" value="UniProtKB-SubCell"/>
</dbReference>
<dbReference type="PANTHER" id="PTHR45793:SF5">
    <property type="entry name" value="HOMEOTIC PROTEIN OCELLILESS"/>
    <property type="match status" value="1"/>
</dbReference>
<dbReference type="AlphaFoldDB" id="T1KMQ0"/>
<evidence type="ECO:0000313" key="10">
    <source>
        <dbReference type="EnsemblMetazoa" id="tetur15g02420.1"/>
    </source>
</evidence>
<evidence type="ECO:0000313" key="11">
    <source>
        <dbReference type="Proteomes" id="UP000015104"/>
    </source>
</evidence>
<dbReference type="SUPFAM" id="SSF46689">
    <property type="entry name" value="Homeodomain-like"/>
    <property type="match status" value="2"/>
</dbReference>